<dbReference type="KEGG" id="sphk:SKP52_13085"/>
<name>A0A0A7PHM3_9SPHN</name>
<dbReference type="HOGENOM" id="CLU_1863893_0_0_5"/>
<feature type="transmembrane region" description="Helical" evidence="1">
    <location>
        <begin position="49"/>
        <end position="71"/>
    </location>
</feature>
<feature type="transmembrane region" description="Helical" evidence="1">
    <location>
        <begin position="108"/>
        <end position="132"/>
    </location>
</feature>
<dbReference type="EMBL" id="CP009122">
    <property type="protein sequence ID" value="AJA09505.1"/>
    <property type="molecule type" value="Genomic_DNA"/>
</dbReference>
<dbReference type="Proteomes" id="UP000030907">
    <property type="component" value="Chromosome"/>
</dbReference>
<organism evidence="2 3">
    <name type="scientific">Sphingopyxis fribergensis</name>
    <dbReference type="NCBI Taxonomy" id="1515612"/>
    <lineage>
        <taxon>Bacteria</taxon>
        <taxon>Pseudomonadati</taxon>
        <taxon>Pseudomonadota</taxon>
        <taxon>Alphaproteobacteria</taxon>
        <taxon>Sphingomonadales</taxon>
        <taxon>Sphingomonadaceae</taxon>
        <taxon>Sphingopyxis</taxon>
    </lineage>
</organism>
<evidence type="ECO:0000256" key="1">
    <source>
        <dbReference type="SAM" id="Phobius"/>
    </source>
</evidence>
<keyword evidence="1" id="KW-1133">Transmembrane helix</keyword>
<protein>
    <submittedName>
        <fullName evidence="2">Putative membrane protein</fullName>
    </submittedName>
</protein>
<proteinExistence type="predicted"/>
<feature type="transmembrane region" description="Helical" evidence="1">
    <location>
        <begin position="19"/>
        <end position="37"/>
    </location>
</feature>
<accession>A0A0A7PHM3</accession>
<keyword evidence="1" id="KW-0812">Transmembrane</keyword>
<sequence>MAIDSALFPRPAGLWTRRLWMRCAAISGCMAMVIWIWGNLSGSDLETRYFRLAAQIQFIHSMTCFGSATFMNLGAHKARHAPGFFLAGSFFLCGSLYLAPYYRGPFQLAAGCIGSAGLLAGWIVLIVAAGSIDRGDP</sequence>
<keyword evidence="3" id="KW-1185">Reference proteome</keyword>
<dbReference type="STRING" id="1515612.SKP52_13085"/>
<dbReference type="Pfam" id="PF04241">
    <property type="entry name" value="DUF423"/>
    <property type="match status" value="1"/>
</dbReference>
<keyword evidence="1" id="KW-0472">Membrane</keyword>
<gene>
    <name evidence="2" type="ORF">SKP52_13085</name>
</gene>
<reference evidence="2 3" key="1">
    <citation type="journal article" date="2015" name="Int. J. Syst. Evol. Microbiol.">
        <title>Description of Sphingopyxis fribergensis sp. nov. - a soil bacterium with the ability to degrade styrene and phenylacetic acid.</title>
        <authorList>
            <person name="Oelschlagel M."/>
            <person name="Ruckert C."/>
            <person name="Kalinowski J."/>
            <person name="Schmidt G."/>
            <person name="Schlomann M."/>
            <person name="Tischler D."/>
        </authorList>
    </citation>
    <scope>NUCLEOTIDE SEQUENCE [LARGE SCALE GENOMIC DNA]</scope>
    <source>
        <strain evidence="2 3">Kp5.2</strain>
    </source>
</reference>
<dbReference type="InterPro" id="IPR006696">
    <property type="entry name" value="DUF423"/>
</dbReference>
<dbReference type="RefSeq" id="WP_039575271.1">
    <property type="nucleotide sequence ID" value="NZ_CP009122.1"/>
</dbReference>
<feature type="transmembrane region" description="Helical" evidence="1">
    <location>
        <begin position="83"/>
        <end position="102"/>
    </location>
</feature>
<evidence type="ECO:0000313" key="2">
    <source>
        <dbReference type="EMBL" id="AJA09505.1"/>
    </source>
</evidence>
<evidence type="ECO:0000313" key="3">
    <source>
        <dbReference type="Proteomes" id="UP000030907"/>
    </source>
</evidence>
<dbReference type="AlphaFoldDB" id="A0A0A7PHM3"/>